<evidence type="ECO:0000259" key="1">
    <source>
        <dbReference type="Pfam" id="PF21962"/>
    </source>
</evidence>
<accession>A0A9X1ND19</accession>
<dbReference type="AlphaFoldDB" id="A0A9X1ND19"/>
<evidence type="ECO:0000313" key="2">
    <source>
        <dbReference type="EMBL" id="MCD5312742.1"/>
    </source>
</evidence>
<evidence type="ECO:0000313" key="3">
    <source>
        <dbReference type="Proteomes" id="UP001138997"/>
    </source>
</evidence>
<dbReference type="InterPro" id="IPR053832">
    <property type="entry name" value="DUF6924"/>
</dbReference>
<proteinExistence type="predicted"/>
<dbReference type="RefSeq" id="WP_231443276.1">
    <property type="nucleotide sequence ID" value="NZ_JAJOMB010000009.1"/>
</dbReference>
<keyword evidence="3" id="KW-1185">Reference proteome</keyword>
<feature type="domain" description="DUF6924" evidence="1">
    <location>
        <begin position="25"/>
        <end position="152"/>
    </location>
</feature>
<protein>
    <recommendedName>
        <fullName evidence="1">DUF6924 domain-containing protein</fullName>
    </recommendedName>
</protein>
<sequence length="153" mass="16568">MPANVNPRSRPPIDPAGFDLSFFPALLFRTDHSNDDAWDEILDELAETEYGTVDVHAITGPAWEGATVDEILAAMPPRAQSPVVVYVADRTTVTTAGCPLLVVDLRAQAEGPREVRMEAGSVSLFHGNLAISNIGFWDLLEKAALEPDGIIRD</sequence>
<dbReference type="Pfam" id="PF21962">
    <property type="entry name" value="DUF6924"/>
    <property type="match status" value="1"/>
</dbReference>
<comment type="caution">
    <text evidence="2">The sequence shown here is derived from an EMBL/GenBank/DDBJ whole genome shotgun (WGS) entry which is preliminary data.</text>
</comment>
<reference evidence="2" key="1">
    <citation type="submission" date="2021-11" db="EMBL/GenBank/DDBJ databases">
        <title>Streptomyces corallinus and Kineosporia corallina sp. nov., two new coral-derived marine actinobacteria.</title>
        <authorList>
            <person name="Buangrab K."/>
            <person name="Sutthacheep M."/>
            <person name="Yeemin T."/>
            <person name="Harunari E."/>
            <person name="Igarashi Y."/>
            <person name="Sripreechasak P."/>
            <person name="Kanchanasin P."/>
            <person name="Tanasupawat S."/>
            <person name="Phongsopitanun W."/>
        </authorList>
    </citation>
    <scope>NUCLEOTIDE SEQUENCE</scope>
    <source>
        <strain evidence="2">JCM 31032</strain>
    </source>
</reference>
<organism evidence="2 3">
    <name type="scientific">Kineosporia babensis</name>
    <dbReference type="NCBI Taxonomy" id="499548"/>
    <lineage>
        <taxon>Bacteria</taxon>
        <taxon>Bacillati</taxon>
        <taxon>Actinomycetota</taxon>
        <taxon>Actinomycetes</taxon>
        <taxon>Kineosporiales</taxon>
        <taxon>Kineosporiaceae</taxon>
        <taxon>Kineosporia</taxon>
    </lineage>
</organism>
<name>A0A9X1ND19_9ACTN</name>
<dbReference type="EMBL" id="JAJOMB010000009">
    <property type="protein sequence ID" value="MCD5312742.1"/>
    <property type="molecule type" value="Genomic_DNA"/>
</dbReference>
<dbReference type="Proteomes" id="UP001138997">
    <property type="component" value="Unassembled WGS sequence"/>
</dbReference>
<gene>
    <name evidence="2" type="ORF">LR394_17695</name>
</gene>